<dbReference type="EMBL" id="CP073041">
    <property type="protein sequence ID" value="UXE59985.1"/>
    <property type="molecule type" value="Genomic_DNA"/>
</dbReference>
<keyword evidence="2" id="KW-1133">Transmembrane helix</keyword>
<feature type="region of interest" description="Disordered" evidence="1">
    <location>
        <begin position="414"/>
        <end position="453"/>
    </location>
</feature>
<feature type="compositionally biased region" description="Basic residues" evidence="1">
    <location>
        <begin position="1"/>
        <end position="11"/>
    </location>
</feature>
<dbReference type="KEGG" id="wna:KA717_30540"/>
<dbReference type="AlphaFoldDB" id="A0A977KX28"/>
<evidence type="ECO:0000259" key="3">
    <source>
        <dbReference type="Pfam" id="PF13354"/>
    </source>
</evidence>
<organism evidence="4">
    <name type="scientific">Woronichinia naegeliana WA131</name>
    <dbReference type="NCBI Taxonomy" id="2824559"/>
    <lineage>
        <taxon>Bacteria</taxon>
        <taxon>Bacillati</taxon>
        <taxon>Cyanobacteriota</taxon>
        <taxon>Cyanophyceae</taxon>
        <taxon>Synechococcales</taxon>
        <taxon>Coelosphaeriaceae</taxon>
        <taxon>Woronichinia</taxon>
    </lineage>
</organism>
<feature type="compositionally biased region" description="Low complexity" evidence="1">
    <location>
        <begin position="425"/>
        <end position="443"/>
    </location>
</feature>
<keyword evidence="2" id="KW-0472">Membrane</keyword>
<dbReference type="GO" id="GO:0046677">
    <property type="term" value="P:response to antibiotic"/>
    <property type="evidence" value="ECO:0007669"/>
    <property type="project" value="InterPro"/>
</dbReference>
<feature type="compositionally biased region" description="Polar residues" evidence="1">
    <location>
        <begin position="18"/>
        <end position="33"/>
    </location>
</feature>
<feature type="domain" description="Beta-lactamase class A catalytic" evidence="3">
    <location>
        <begin position="175"/>
        <end position="383"/>
    </location>
</feature>
<feature type="compositionally biased region" description="Polar residues" evidence="1">
    <location>
        <begin position="414"/>
        <end position="424"/>
    </location>
</feature>
<dbReference type="PANTHER" id="PTHR35333">
    <property type="entry name" value="BETA-LACTAMASE"/>
    <property type="match status" value="1"/>
</dbReference>
<dbReference type="Gene3D" id="3.40.710.10">
    <property type="entry name" value="DD-peptidase/beta-lactamase superfamily"/>
    <property type="match status" value="1"/>
</dbReference>
<feature type="transmembrane region" description="Helical" evidence="2">
    <location>
        <begin position="62"/>
        <end position="84"/>
    </location>
</feature>
<dbReference type="PANTHER" id="PTHR35333:SF4">
    <property type="entry name" value="SLR0121 PROTEIN"/>
    <property type="match status" value="1"/>
</dbReference>
<evidence type="ECO:0000313" key="4">
    <source>
        <dbReference type="EMBL" id="UXE59985.1"/>
    </source>
</evidence>
<proteinExistence type="predicted"/>
<dbReference type="GO" id="GO:0008800">
    <property type="term" value="F:beta-lactamase activity"/>
    <property type="evidence" value="ECO:0007669"/>
    <property type="project" value="InterPro"/>
</dbReference>
<dbReference type="InterPro" id="IPR012338">
    <property type="entry name" value="Beta-lactam/transpept-like"/>
</dbReference>
<accession>A0A977KX28</accession>
<evidence type="ECO:0000256" key="1">
    <source>
        <dbReference type="SAM" id="MobiDB-lite"/>
    </source>
</evidence>
<reference evidence="4" key="1">
    <citation type="submission" date="2021-04" db="EMBL/GenBank/DDBJ databases">
        <title>Genome sequence of Woronichinia naegeliana from Washington state freshwater lake bloom.</title>
        <authorList>
            <person name="Dreher T.W."/>
        </authorList>
    </citation>
    <scope>NUCLEOTIDE SEQUENCE</scope>
    <source>
        <strain evidence="4">WA131</strain>
    </source>
</reference>
<sequence>MSRSNSRRSGRRNLSLVPSPSSSFDKPTTTLTVEATPVLSTAVPRPRKNSKPPSLLRSGMLYALRLGILGLGLGVAAGTVLTTFTPTRFLSSQASALKGDGKSSVSVNNSQTGLKPQAILAMVVNSANSHSSASLPSTATLPATTTFQTTEEMTALKQKLMTLVAKAKPKIIPQAYFVDLDNGKYVNLDADTPIAAASTIKIPVAIAFFQDVDAGKIKLDEVLPIGKDVIASGSGDMQYQQGQKSFTALETVTKMIAISDNTATNMIIKRLGGKAAVNQRIQQWGLSNTVIHNALPDLEGTNTTSPHDLSQALLKVNQGELLSLKSRDRLLGIMQQTKTRTLLPQGLEPGAIIAHKTGDIGTVLGDAGIIDMPNGKRYIGVVMAKRPFNDNDARILIQNMSRTAYQHLKATTPSGISSATTQANVPSVTTKVKPTSKPSTKSPAELKPTSPNP</sequence>
<keyword evidence="4" id="KW-0378">Hydrolase</keyword>
<keyword evidence="2" id="KW-0812">Transmembrane</keyword>
<name>A0A977KX28_9CYAN</name>
<dbReference type="Pfam" id="PF13354">
    <property type="entry name" value="Beta-lactamase2"/>
    <property type="match status" value="1"/>
</dbReference>
<evidence type="ECO:0000256" key="2">
    <source>
        <dbReference type="SAM" id="Phobius"/>
    </source>
</evidence>
<dbReference type="InterPro" id="IPR045155">
    <property type="entry name" value="Beta-lactam_cat"/>
</dbReference>
<dbReference type="GO" id="GO:0030655">
    <property type="term" value="P:beta-lactam antibiotic catabolic process"/>
    <property type="evidence" value="ECO:0007669"/>
    <property type="project" value="InterPro"/>
</dbReference>
<dbReference type="InterPro" id="IPR000871">
    <property type="entry name" value="Beta-lactam_class-A"/>
</dbReference>
<feature type="region of interest" description="Disordered" evidence="1">
    <location>
        <begin position="1"/>
        <end position="55"/>
    </location>
</feature>
<dbReference type="Proteomes" id="UP001065613">
    <property type="component" value="Chromosome"/>
</dbReference>
<gene>
    <name evidence="4" type="ORF">KA717_30540</name>
</gene>
<dbReference type="SUPFAM" id="SSF56601">
    <property type="entry name" value="beta-lactamase/transpeptidase-like"/>
    <property type="match status" value="1"/>
</dbReference>
<protein>
    <submittedName>
        <fullName evidence="4">Class A beta-lactamase-related serine hydrolase</fullName>
    </submittedName>
</protein>